<feature type="domain" description="AMP-binding enzyme C-terminal" evidence="3">
    <location>
        <begin position="414"/>
        <end position="488"/>
    </location>
</feature>
<dbReference type="GO" id="GO:0006631">
    <property type="term" value="P:fatty acid metabolic process"/>
    <property type="evidence" value="ECO:0007669"/>
    <property type="project" value="TreeGrafter"/>
</dbReference>
<dbReference type="Proteomes" id="UP000483078">
    <property type="component" value="Unassembled WGS sequence"/>
</dbReference>
<dbReference type="InterPro" id="IPR042099">
    <property type="entry name" value="ANL_N_sf"/>
</dbReference>
<gene>
    <name evidence="4" type="ORF">FH759_10295</name>
</gene>
<evidence type="ECO:0000256" key="1">
    <source>
        <dbReference type="ARBA" id="ARBA00006432"/>
    </source>
</evidence>
<proteinExistence type="inferred from homology"/>
<dbReference type="SUPFAM" id="SSF56801">
    <property type="entry name" value="Acetyl-CoA synthetase-like"/>
    <property type="match status" value="1"/>
</dbReference>
<dbReference type="InterPro" id="IPR045851">
    <property type="entry name" value="AMP-bd_C_sf"/>
</dbReference>
<dbReference type="Pfam" id="PF13193">
    <property type="entry name" value="AMP-binding_C"/>
    <property type="match status" value="1"/>
</dbReference>
<dbReference type="PANTHER" id="PTHR43201">
    <property type="entry name" value="ACYL-COA SYNTHETASE"/>
    <property type="match status" value="1"/>
</dbReference>
<accession>A0A7C9HCB2</accession>
<evidence type="ECO:0000259" key="3">
    <source>
        <dbReference type="Pfam" id="PF13193"/>
    </source>
</evidence>
<dbReference type="PANTHER" id="PTHR43201:SF8">
    <property type="entry name" value="ACYL-COA SYNTHETASE FAMILY MEMBER 3"/>
    <property type="match status" value="1"/>
</dbReference>
<dbReference type="Pfam" id="PF00501">
    <property type="entry name" value="AMP-binding"/>
    <property type="match status" value="1"/>
</dbReference>
<feature type="domain" description="AMP-dependent synthetase/ligase" evidence="2">
    <location>
        <begin position="12"/>
        <end position="363"/>
    </location>
</feature>
<comment type="caution">
    <text evidence="4">The sequence shown here is derived from an EMBL/GenBank/DDBJ whole genome shotgun (WGS) entry which is preliminary data.</text>
</comment>
<name>A0A7C9HCB2_9RHOB</name>
<sequence>MFDDNHLISRLARHASTAPDAPFARRADGQPDVSYGALFGGAQRMAAALVAAGLSPGDRVAVQVEKSLQALELYLGTVMAGGVFLPLNTGYTADEVAYFLTDATPSVVVCDPSRADDIAPLAGAAHLFTLDADGQGTLARALPAPGTPFAAAPRGADDLAAILYTSGTTGRSKGAMLSHANLASNSETLVDYWRFTPDDVLIHALPIFHTHGLFVATNVALLSGASVVFLPRFDADAVLDAMPSATALMGVPTFYTRLLDNPRLTRDRAANMRLFISGSAPMLRDTHEKWQARTGHTVLERYGMTETNMNTSNPYEGERRAGTVGFPLPGVELRIVDADGTPVDRGEIGVIEVRGPNVFQGYWQMPGKTAEELRPDGWFITGDQATEDADGYITIVGRAKDMVITGGFNVYPKEIESMIDDIEGIAESAVIGVPHPDFGEAVIAVIVAENRAMTEAEVMAEIGSRLARFKQPKTYIFVPELPRNTMGKVQKKALRETYQNLFS</sequence>
<reference evidence="4 5" key="1">
    <citation type="submission" date="2019-06" db="EMBL/GenBank/DDBJ databases">
        <title>Enrichment of Autotrophic Halophilic Microorganisms from Red Sea Brine Pool Using Microbial Electrosynthesis System.</title>
        <authorList>
            <person name="Alqahtani M.F."/>
            <person name="Bajracharya S."/>
            <person name="Katuri K.P."/>
            <person name="Ali M."/>
            <person name="Saikaly P.E."/>
        </authorList>
    </citation>
    <scope>NUCLEOTIDE SEQUENCE [LARGE SCALE GENOMIC DNA]</scope>
    <source>
        <strain evidence="4">MES6</strain>
    </source>
</reference>
<dbReference type="InterPro" id="IPR025110">
    <property type="entry name" value="AMP-bd_C"/>
</dbReference>
<dbReference type="CDD" id="cd05941">
    <property type="entry name" value="MCS"/>
    <property type="match status" value="1"/>
</dbReference>
<evidence type="ECO:0000313" key="5">
    <source>
        <dbReference type="Proteomes" id="UP000483078"/>
    </source>
</evidence>
<dbReference type="AlphaFoldDB" id="A0A7C9HCB2"/>
<dbReference type="Gene3D" id="3.40.50.12780">
    <property type="entry name" value="N-terminal domain of ligase-like"/>
    <property type="match status" value="1"/>
</dbReference>
<evidence type="ECO:0000259" key="2">
    <source>
        <dbReference type="Pfam" id="PF00501"/>
    </source>
</evidence>
<dbReference type="GO" id="GO:0031956">
    <property type="term" value="F:medium-chain fatty acid-CoA ligase activity"/>
    <property type="evidence" value="ECO:0007669"/>
    <property type="project" value="TreeGrafter"/>
</dbReference>
<dbReference type="NCBIfam" id="NF005702">
    <property type="entry name" value="PRK07514.1"/>
    <property type="match status" value="1"/>
</dbReference>
<protein>
    <submittedName>
        <fullName evidence="4">AMP-binding protein</fullName>
    </submittedName>
</protein>
<dbReference type="RefSeq" id="WP_273249855.1">
    <property type="nucleotide sequence ID" value="NZ_VENJ01000013.1"/>
</dbReference>
<comment type="similarity">
    <text evidence="1">Belongs to the ATP-dependent AMP-binding enzyme family.</text>
</comment>
<dbReference type="Gene3D" id="3.30.300.30">
    <property type="match status" value="1"/>
</dbReference>
<dbReference type="InterPro" id="IPR020845">
    <property type="entry name" value="AMP-binding_CS"/>
</dbReference>
<evidence type="ECO:0000313" key="4">
    <source>
        <dbReference type="EMBL" id="MTJ05065.1"/>
    </source>
</evidence>
<dbReference type="EMBL" id="VENJ01000013">
    <property type="protein sequence ID" value="MTJ05065.1"/>
    <property type="molecule type" value="Genomic_DNA"/>
</dbReference>
<dbReference type="InterPro" id="IPR000873">
    <property type="entry name" value="AMP-dep_synth/lig_dom"/>
</dbReference>
<dbReference type="PROSITE" id="PS00455">
    <property type="entry name" value="AMP_BINDING"/>
    <property type="match status" value="1"/>
</dbReference>
<organism evidence="4 5">
    <name type="scientific">Sediminimonas qiaohouensis</name>
    <dbReference type="NCBI Taxonomy" id="552061"/>
    <lineage>
        <taxon>Bacteria</taxon>
        <taxon>Pseudomonadati</taxon>
        <taxon>Pseudomonadota</taxon>
        <taxon>Alphaproteobacteria</taxon>
        <taxon>Rhodobacterales</taxon>
        <taxon>Roseobacteraceae</taxon>
        <taxon>Sediminimonas</taxon>
    </lineage>
</organism>